<keyword evidence="6" id="KW-1185">Reference proteome</keyword>
<dbReference type="RefSeq" id="WP_379052238.1">
    <property type="nucleotide sequence ID" value="NZ_JBHUIK010000003.1"/>
</dbReference>
<dbReference type="Pfam" id="PF18058">
    <property type="entry name" value="SbsC_C"/>
    <property type="match status" value="1"/>
</dbReference>
<dbReference type="InterPro" id="IPR003646">
    <property type="entry name" value="SH3-like_bac-type"/>
</dbReference>
<dbReference type="PANTHER" id="PTHR30404">
    <property type="entry name" value="N-ACETYLMURAMOYL-L-ALANINE AMIDASE"/>
    <property type="match status" value="1"/>
</dbReference>
<dbReference type="SMART" id="SM00287">
    <property type="entry name" value="SH3b"/>
    <property type="match status" value="1"/>
</dbReference>
<dbReference type="CDD" id="cd02696">
    <property type="entry name" value="MurNAc-LAA"/>
    <property type="match status" value="1"/>
</dbReference>
<dbReference type="EMBL" id="JBHUIK010000003">
    <property type="protein sequence ID" value="MFD2214885.1"/>
    <property type="molecule type" value="Genomic_DNA"/>
</dbReference>
<comment type="caution">
    <text evidence="5">The sequence shown here is derived from an EMBL/GenBank/DDBJ whole genome shotgun (WGS) entry which is preliminary data.</text>
</comment>
<feature type="domain" description="SH3b" evidence="4">
    <location>
        <begin position="268"/>
        <end position="330"/>
    </location>
</feature>
<dbReference type="Gene3D" id="2.30.30.40">
    <property type="entry name" value="SH3 Domains"/>
    <property type="match status" value="1"/>
</dbReference>
<keyword evidence="1 5" id="KW-0378">Hydrolase</keyword>
<dbReference type="Pfam" id="PF01520">
    <property type="entry name" value="Amidase_3"/>
    <property type="match status" value="1"/>
</dbReference>
<dbReference type="EC" id="3.5.1.28" evidence="5"/>
<dbReference type="InterPro" id="IPR050695">
    <property type="entry name" value="N-acetylmuramoyl_amidase_3"/>
</dbReference>
<dbReference type="InterPro" id="IPR041378">
    <property type="entry name" value="S-layer_SbsC_C"/>
</dbReference>
<dbReference type="SUPFAM" id="SSF53187">
    <property type="entry name" value="Zn-dependent exopeptidases"/>
    <property type="match status" value="1"/>
</dbReference>
<keyword evidence="3" id="KW-0732">Signal</keyword>
<feature type="signal peptide" evidence="3">
    <location>
        <begin position="1"/>
        <end position="29"/>
    </location>
</feature>
<dbReference type="Gene3D" id="1.20.58.780">
    <property type="match status" value="1"/>
</dbReference>
<dbReference type="PANTHER" id="PTHR30404:SF0">
    <property type="entry name" value="N-ACETYLMURAMOYL-L-ALANINE AMIDASE AMIC"/>
    <property type="match status" value="1"/>
</dbReference>
<reference evidence="6" key="1">
    <citation type="journal article" date="2019" name="Int. J. Syst. Evol. Microbiol.">
        <title>The Global Catalogue of Microorganisms (GCM) 10K type strain sequencing project: providing services to taxonomists for standard genome sequencing and annotation.</title>
        <authorList>
            <consortium name="The Broad Institute Genomics Platform"/>
            <consortium name="The Broad Institute Genome Sequencing Center for Infectious Disease"/>
            <person name="Wu L."/>
            <person name="Ma J."/>
        </authorList>
    </citation>
    <scope>NUCLEOTIDE SEQUENCE [LARGE SCALE GENOMIC DNA]</scope>
    <source>
        <strain evidence="6">CGMCC 1.15474</strain>
    </source>
</reference>
<organism evidence="5 6">
    <name type="scientific">Metabacillus endolithicus</name>
    <dbReference type="NCBI Taxonomy" id="1535204"/>
    <lineage>
        <taxon>Bacteria</taxon>
        <taxon>Bacillati</taxon>
        <taxon>Bacillota</taxon>
        <taxon>Bacilli</taxon>
        <taxon>Bacillales</taxon>
        <taxon>Bacillaceae</taxon>
        <taxon>Metabacillus</taxon>
    </lineage>
</organism>
<evidence type="ECO:0000313" key="6">
    <source>
        <dbReference type="Proteomes" id="UP001597318"/>
    </source>
</evidence>
<sequence>MKNRHMITAMFLTVLLCVVGYISPSNVSAATSYSSVEKLVSEAEEDAEALKSYYNLTSSKQINISSSFMSVYDESKASINEAQTAIYNLSDSRKSDLQKRLNAANVYRLRAAYLIDSVTNGDTLRKYMQQFESAINKGQISEINSQYDKYSTQLKKVEATIGKVYGSTSRRILLDYYITPAKVAKERVIYEVSQFRLLNKINTYITQGKLTQANSNFAVLQRLKNRAVEIKKAGNYANVPTSITQSLLQTEQKLKKDYSAGGNSGSSPVEAVVTASALNVRSEPSLDSDVVGKLYNGDSVTVYKFVGDWAQIKVNGTVCYVHKNYLVIGSSQETGDALLSGKVIGIDPGHGGKDSGAVGFGLKEKDIVLDVGLKVQKLLEAEGAKVVMTRKDDTFLELQDRAKVANNAKTDIFISLHINAATSESANGTETYWNGNYESAASKKLAEKIQTRLIEKLGTRNRGVKDAGFYVIKYTTMPSVLAELGFISNEAEAARLKTSQFRDNAAEAILLGVLDYYK</sequence>
<accession>A0ABW5C0T7</accession>
<dbReference type="SMART" id="SM00646">
    <property type="entry name" value="Ami_3"/>
    <property type="match status" value="1"/>
</dbReference>
<dbReference type="InterPro" id="IPR002508">
    <property type="entry name" value="MurNAc-LAA_cat"/>
</dbReference>
<dbReference type="Gene3D" id="3.40.630.40">
    <property type="entry name" value="Zn-dependent exopeptidases"/>
    <property type="match status" value="1"/>
</dbReference>
<evidence type="ECO:0000256" key="2">
    <source>
        <dbReference type="ARBA" id="ARBA00023316"/>
    </source>
</evidence>
<dbReference type="Pfam" id="PF08239">
    <property type="entry name" value="SH3_3"/>
    <property type="match status" value="1"/>
</dbReference>
<dbReference type="GO" id="GO:0008745">
    <property type="term" value="F:N-acetylmuramoyl-L-alanine amidase activity"/>
    <property type="evidence" value="ECO:0007669"/>
    <property type="project" value="UniProtKB-EC"/>
</dbReference>
<keyword evidence="2" id="KW-0961">Cell wall biogenesis/degradation</keyword>
<protein>
    <submittedName>
        <fullName evidence="5">N-acetylmuramoyl-L-alanine amidase</fullName>
        <ecNumber evidence="5">3.5.1.28</ecNumber>
    </submittedName>
</protein>
<evidence type="ECO:0000256" key="1">
    <source>
        <dbReference type="ARBA" id="ARBA00022801"/>
    </source>
</evidence>
<name>A0ABW5C0T7_9BACI</name>
<dbReference type="PROSITE" id="PS51781">
    <property type="entry name" value="SH3B"/>
    <property type="match status" value="1"/>
</dbReference>
<evidence type="ECO:0000259" key="4">
    <source>
        <dbReference type="PROSITE" id="PS51781"/>
    </source>
</evidence>
<proteinExistence type="predicted"/>
<gene>
    <name evidence="5" type="ORF">ACFSKK_14440</name>
</gene>
<feature type="chain" id="PRO_5046636994" evidence="3">
    <location>
        <begin position="30"/>
        <end position="518"/>
    </location>
</feature>
<evidence type="ECO:0000256" key="3">
    <source>
        <dbReference type="SAM" id="SignalP"/>
    </source>
</evidence>
<dbReference type="Proteomes" id="UP001597318">
    <property type="component" value="Unassembled WGS sequence"/>
</dbReference>
<evidence type="ECO:0000313" key="5">
    <source>
        <dbReference type="EMBL" id="MFD2214885.1"/>
    </source>
</evidence>